<gene>
    <name evidence="5" type="ORF">AB1Y20_000142</name>
</gene>
<keyword evidence="1" id="KW-0677">Repeat</keyword>
<evidence type="ECO:0000259" key="4">
    <source>
        <dbReference type="PROSITE" id="PS50053"/>
    </source>
</evidence>
<dbReference type="InterPro" id="IPR029071">
    <property type="entry name" value="Ubiquitin-like_domsf"/>
</dbReference>
<evidence type="ECO:0000313" key="6">
    <source>
        <dbReference type="Proteomes" id="UP001515480"/>
    </source>
</evidence>
<sequence>MPSNQQPAPVDFHLPQRRACAAVGTLLPQWHDGRPPAALQILPAALVSSFAFGSELLASAGWLHDGVLSFRLMGLMMGLPYANSLGAAGSLLMLPKDSKVTRGSEQLRSIFYDVMGVLVYVLLVSSVEFVLLLGADSALYYRAIGIAAFTSFQLLVADFDPDCQNATVATVVFVVTICLVIIVLLNMLIGTWPLKQSERALLGLRGGAQLLNEFEARVSSKASARADWFPKWLHEISEVPTQAGTDRTAAALQLQVMVQGRTRMINASPNTTAVQLEHMVAERVGINDFGLYYRSRPLHGSTALSNYGLTSGVTIELKERGRGGGCSKSKSSTVDTEDHVPAVEARKTSHITQAVRSISARKVIQGKLAPYNFESLWAEKRASHLQGTREWAFEEIEQWRKDESASKLFWLMGGGGVGKSVLSAELLARWLDKRCVAAWHFCRHDDIEQSKPANLLRSIAAMLCHTLDGFEEALSGATGLEDALLSADPRVVFDVLIQQPLEKVPSQTTARVIMVDALDEIPKEGHKPLLDVIVNQLASLPGWLRVFVTSREEPLIQKALSAFRPKELRADEAKNRADVEVFLRTIAREHVKGQANMSDVAKAVERQFKIKLPLEALSSMQEKMDESRAIYDLAARKLRIDPKLRELEQVNEMREPKPRQQSSEFETIYGWAERAQKVLEESVASEWEEDLALKGLKHPKSEAKKSWVSKADSPGVKGKDRAAEKCQNDYDGDAAHLKDVARLTLLFDSFQRMIDGLEALRNNCGFKVVALKNKFAHPTPMGYRDLNLCVEVPIDKETRFICEVQINHSVMIEAKAKAHKPYEHIRSELPKLCKGTGVNADKLEAFIVGQLNSSALDVAVSALSAKAQGLFLYAFMLQQYLDNEAKANRTISFHNLDTLPAGLDDVYAVNFRRAFPADAPEREALSQLLQEIFREHKHSDGVDSLLCVQRMGGAKWVRTDAWTPESLHMKYFSAADILSDLDFVLDNTFVTFGDAVYRQQLGVPMGFACSPMVAVLMLCFYELRMLRSLVRTADTPGRVESPWGLIPTARGGRERLLGLAARLSRCARAIDDILFLDITIDERDWIVKRMYPPALELKEVCRSPGRIFYLDTEIRRDRAGFYTTLYDKREALASAGLMGQVRKWPHVSSVLSTRCKYGTITSFMHRAFRVETRVRHYVRAVVRRIVEMCDDGYSVQQLLRYARRFARAHYTPRCRARGVHAQVVRRVKEHTQGRTTTAAARARRRRTPEQRDGDRRVEDAGAEDGEGGADAPRLRLQRPATRRMLQAATSGTAGERAGP</sequence>
<proteinExistence type="predicted"/>
<dbReference type="PROSITE" id="PS50053">
    <property type="entry name" value="UBIQUITIN_2"/>
    <property type="match status" value="1"/>
</dbReference>
<evidence type="ECO:0000256" key="1">
    <source>
        <dbReference type="ARBA" id="ARBA00022737"/>
    </source>
</evidence>
<dbReference type="InterPro" id="IPR043519">
    <property type="entry name" value="NT_sf"/>
</dbReference>
<dbReference type="EMBL" id="JBGBPQ010000001">
    <property type="protein sequence ID" value="KAL1529183.1"/>
    <property type="molecule type" value="Genomic_DNA"/>
</dbReference>
<feature type="region of interest" description="Disordered" evidence="2">
    <location>
        <begin position="704"/>
        <end position="723"/>
    </location>
</feature>
<feature type="compositionally biased region" description="Basic and acidic residues" evidence="2">
    <location>
        <begin position="1247"/>
        <end position="1259"/>
    </location>
</feature>
<evidence type="ECO:0000256" key="3">
    <source>
        <dbReference type="SAM" id="Phobius"/>
    </source>
</evidence>
<feature type="transmembrane region" description="Helical" evidence="3">
    <location>
        <begin position="75"/>
        <end position="94"/>
    </location>
</feature>
<dbReference type="InterPro" id="IPR056884">
    <property type="entry name" value="NPHP3-like_N"/>
</dbReference>
<protein>
    <recommendedName>
        <fullName evidence="4">Ubiquitin-like domain-containing protein</fullName>
    </recommendedName>
</protein>
<dbReference type="Gene3D" id="3.40.50.300">
    <property type="entry name" value="P-loop containing nucleotide triphosphate hydrolases"/>
    <property type="match status" value="1"/>
</dbReference>
<organism evidence="5 6">
    <name type="scientific">Prymnesium parvum</name>
    <name type="common">Toxic golden alga</name>
    <dbReference type="NCBI Taxonomy" id="97485"/>
    <lineage>
        <taxon>Eukaryota</taxon>
        <taxon>Haptista</taxon>
        <taxon>Haptophyta</taxon>
        <taxon>Prymnesiophyceae</taxon>
        <taxon>Prymnesiales</taxon>
        <taxon>Prymnesiaceae</taxon>
        <taxon>Prymnesium</taxon>
    </lineage>
</organism>
<keyword evidence="3" id="KW-0472">Membrane</keyword>
<dbReference type="SUPFAM" id="SSF54236">
    <property type="entry name" value="Ubiquitin-like"/>
    <property type="match status" value="1"/>
</dbReference>
<dbReference type="InterPro" id="IPR027417">
    <property type="entry name" value="P-loop_NTPase"/>
</dbReference>
<feature type="transmembrane region" description="Helical" evidence="3">
    <location>
        <begin position="168"/>
        <end position="189"/>
    </location>
</feature>
<reference evidence="5 6" key="1">
    <citation type="journal article" date="2024" name="Science">
        <title>Giant polyketide synthase enzymes in the biosynthesis of giant marine polyether toxins.</title>
        <authorList>
            <person name="Fallon T.R."/>
            <person name="Shende V.V."/>
            <person name="Wierzbicki I.H."/>
            <person name="Pendleton A.L."/>
            <person name="Watervoot N.F."/>
            <person name="Auber R.P."/>
            <person name="Gonzalez D.J."/>
            <person name="Wisecaver J.H."/>
            <person name="Moore B.S."/>
        </authorList>
    </citation>
    <scope>NUCLEOTIDE SEQUENCE [LARGE SCALE GENOMIC DNA]</scope>
    <source>
        <strain evidence="5 6">12B1</strain>
    </source>
</reference>
<accession>A0AB34K7L3</accession>
<dbReference type="InterPro" id="IPR000626">
    <property type="entry name" value="Ubiquitin-like_dom"/>
</dbReference>
<dbReference type="SUPFAM" id="SSF81301">
    <property type="entry name" value="Nucleotidyltransferase"/>
    <property type="match status" value="1"/>
</dbReference>
<keyword evidence="6" id="KW-1185">Reference proteome</keyword>
<name>A0AB34K7L3_PRYPA</name>
<dbReference type="Pfam" id="PF24883">
    <property type="entry name" value="NPHP3_N"/>
    <property type="match status" value="1"/>
</dbReference>
<feature type="domain" description="Ubiquitin-like" evidence="4">
    <location>
        <begin position="250"/>
        <end position="324"/>
    </location>
</feature>
<dbReference type="PANTHER" id="PTHR10039:SF16">
    <property type="entry name" value="GPI INOSITOL-DEACYLASE"/>
    <property type="match status" value="1"/>
</dbReference>
<keyword evidence="3" id="KW-1133">Transmembrane helix</keyword>
<dbReference type="PANTHER" id="PTHR10039">
    <property type="entry name" value="AMELOGENIN"/>
    <property type="match status" value="1"/>
</dbReference>
<feature type="transmembrane region" description="Helical" evidence="3">
    <location>
        <begin position="139"/>
        <end position="156"/>
    </location>
</feature>
<evidence type="ECO:0000313" key="5">
    <source>
        <dbReference type="EMBL" id="KAL1529183.1"/>
    </source>
</evidence>
<dbReference type="Gene3D" id="3.30.460.10">
    <property type="entry name" value="Beta Polymerase, domain 2"/>
    <property type="match status" value="1"/>
</dbReference>
<dbReference type="Proteomes" id="UP001515480">
    <property type="component" value="Unassembled WGS sequence"/>
</dbReference>
<feature type="region of interest" description="Disordered" evidence="2">
    <location>
        <begin position="1228"/>
        <end position="1299"/>
    </location>
</feature>
<keyword evidence="3" id="KW-0812">Transmembrane</keyword>
<evidence type="ECO:0000256" key="2">
    <source>
        <dbReference type="SAM" id="MobiDB-lite"/>
    </source>
</evidence>
<feature type="transmembrane region" description="Helical" evidence="3">
    <location>
        <begin position="114"/>
        <end position="133"/>
    </location>
</feature>
<comment type="caution">
    <text evidence="5">The sequence shown here is derived from an EMBL/GenBank/DDBJ whole genome shotgun (WGS) entry which is preliminary data.</text>
</comment>